<keyword evidence="1" id="KW-1133">Transmembrane helix</keyword>
<dbReference type="EMBL" id="FPAS01000001">
    <property type="protein sequence ID" value="SFT39326.1"/>
    <property type="molecule type" value="Genomic_DNA"/>
</dbReference>
<keyword evidence="1" id="KW-0812">Transmembrane</keyword>
<evidence type="ECO:0000313" key="3">
    <source>
        <dbReference type="Proteomes" id="UP000236454"/>
    </source>
</evidence>
<organism evidence="2 3">
    <name type="scientific">Lishizhenia tianjinensis</name>
    <dbReference type="NCBI Taxonomy" id="477690"/>
    <lineage>
        <taxon>Bacteria</taxon>
        <taxon>Pseudomonadati</taxon>
        <taxon>Bacteroidota</taxon>
        <taxon>Flavobacteriia</taxon>
        <taxon>Flavobacteriales</taxon>
        <taxon>Crocinitomicaceae</taxon>
        <taxon>Lishizhenia</taxon>
    </lineage>
</organism>
<feature type="transmembrane region" description="Helical" evidence="1">
    <location>
        <begin position="72"/>
        <end position="90"/>
    </location>
</feature>
<accession>A0A1I6XME8</accession>
<dbReference type="STRING" id="477690.SAMN05216474_0306"/>
<feature type="transmembrane region" description="Helical" evidence="1">
    <location>
        <begin position="12"/>
        <end position="29"/>
    </location>
</feature>
<dbReference type="Proteomes" id="UP000236454">
    <property type="component" value="Unassembled WGS sequence"/>
</dbReference>
<reference evidence="2 3" key="1">
    <citation type="submission" date="2016-10" db="EMBL/GenBank/DDBJ databases">
        <authorList>
            <person name="de Groot N.N."/>
        </authorList>
    </citation>
    <scope>NUCLEOTIDE SEQUENCE [LARGE SCALE GENOMIC DNA]</scope>
    <source>
        <strain evidence="2 3">CGMCC 1.7005</strain>
    </source>
</reference>
<gene>
    <name evidence="2" type="ORF">SAMN05216474_0306</name>
</gene>
<evidence type="ECO:0000313" key="2">
    <source>
        <dbReference type="EMBL" id="SFT39326.1"/>
    </source>
</evidence>
<protein>
    <submittedName>
        <fullName evidence="2">Uncharacterized protein</fullName>
    </submittedName>
</protein>
<proteinExistence type="predicted"/>
<feature type="transmembrane region" description="Helical" evidence="1">
    <location>
        <begin position="96"/>
        <end position="118"/>
    </location>
</feature>
<evidence type="ECO:0000256" key="1">
    <source>
        <dbReference type="SAM" id="Phobius"/>
    </source>
</evidence>
<sequence length="129" mass="15240">MRDPEEIKVTYNLLFALLHFIVFVIFASYNSKTHQHLKAQHRKLKRQSKNHTTIKADITKKEIQIAQRKKQIWFYYIGLAVLHVFLLGQFPKIGIWQYLFPLITLIPFVLFTLVYHWMKGAGRGSGVRV</sequence>
<keyword evidence="3" id="KW-1185">Reference proteome</keyword>
<dbReference type="RefSeq" id="WP_090245568.1">
    <property type="nucleotide sequence ID" value="NZ_FPAS01000001.1"/>
</dbReference>
<keyword evidence="1" id="KW-0472">Membrane</keyword>
<dbReference type="AlphaFoldDB" id="A0A1I6XME8"/>
<name>A0A1I6XME8_9FLAO</name>